<dbReference type="GO" id="GO:0003677">
    <property type="term" value="F:DNA binding"/>
    <property type="evidence" value="ECO:0007669"/>
    <property type="project" value="UniProtKB-KW"/>
</dbReference>
<dbReference type="Proteomes" id="UP000277108">
    <property type="component" value="Unassembled WGS sequence"/>
</dbReference>
<dbReference type="GO" id="GO:0007059">
    <property type="term" value="P:chromosome segregation"/>
    <property type="evidence" value="ECO:0007669"/>
    <property type="project" value="TreeGrafter"/>
</dbReference>
<dbReference type="FunFam" id="1.10.10.2830:FF:000001">
    <property type="entry name" value="Chromosome partitioning protein ParB"/>
    <property type="match status" value="1"/>
</dbReference>
<dbReference type="InterPro" id="IPR036086">
    <property type="entry name" value="ParB/Sulfiredoxin_sf"/>
</dbReference>
<dbReference type="InterPro" id="IPR004437">
    <property type="entry name" value="ParB/RepB/Spo0J"/>
</dbReference>
<dbReference type="Gene3D" id="1.10.10.2830">
    <property type="match status" value="1"/>
</dbReference>
<dbReference type="CDD" id="cd16393">
    <property type="entry name" value="SPO0J_N"/>
    <property type="match status" value="1"/>
</dbReference>
<comment type="caution">
    <text evidence="5">The sequence shown here is derived from an EMBL/GenBank/DDBJ whole genome shotgun (WGS) entry which is preliminary data.</text>
</comment>
<dbReference type="PANTHER" id="PTHR33375:SF8">
    <property type="entry name" value="NUCLEOID OCCLUSION PROTEIN"/>
    <property type="match status" value="1"/>
</dbReference>
<evidence type="ECO:0000259" key="4">
    <source>
        <dbReference type="SMART" id="SM00470"/>
    </source>
</evidence>
<accession>A0A3N5BG73</accession>
<evidence type="ECO:0000256" key="2">
    <source>
        <dbReference type="ARBA" id="ARBA00006295"/>
    </source>
</evidence>
<name>A0A3N5BG73_9BACL</name>
<evidence type="ECO:0000313" key="6">
    <source>
        <dbReference type="Proteomes" id="UP000277108"/>
    </source>
</evidence>
<dbReference type="GO" id="GO:0045881">
    <property type="term" value="P:positive regulation of sporulation resulting in formation of a cellular spore"/>
    <property type="evidence" value="ECO:0007669"/>
    <property type="project" value="TreeGrafter"/>
</dbReference>
<evidence type="ECO:0000256" key="3">
    <source>
        <dbReference type="ARBA" id="ARBA00023125"/>
    </source>
</evidence>
<gene>
    <name evidence="5" type="ORF">EDD62_1403</name>
</gene>
<dbReference type="NCBIfam" id="TIGR00180">
    <property type="entry name" value="parB_part"/>
    <property type="match status" value="1"/>
</dbReference>
<dbReference type="InterPro" id="IPR003115">
    <property type="entry name" value="ParB_N"/>
</dbReference>
<dbReference type="GO" id="GO:0005694">
    <property type="term" value="C:chromosome"/>
    <property type="evidence" value="ECO:0007669"/>
    <property type="project" value="TreeGrafter"/>
</dbReference>
<comment type="similarity">
    <text evidence="2">Belongs to the ParB family.</text>
</comment>
<dbReference type="InterPro" id="IPR041468">
    <property type="entry name" value="HTH_ParB/Spo0J"/>
</dbReference>
<protein>
    <submittedName>
        <fullName evidence="5">Effector of nucleoid occlusion Noc</fullName>
    </submittedName>
</protein>
<keyword evidence="6" id="KW-1185">Reference proteome</keyword>
<dbReference type="AlphaFoldDB" id="A0A3N5BG73"/>
<dbReference type="InterPro" id="IPR050336">
    <property type="entry name" value="Chromosome_partition/occlusion"/>
</dbReference>
<dbReference type="OrthoDB" id="9802051at2"/>
<dbReference type="SUPFAM" id="SSF110849">
    <property type="entry name" value="ParB/Sulfiredoxin"/>
    <property type="match status" value="1"/>
</dbReference>
<dbReference type="Gene3D" id="3.90.1530.30">
    <property type="match status" value="1"/>
</dbReference>
<evidence type="ECO:0000313" key="5">
    <source>
        <dbReference type="EMBL" id="RPF56744.1"/>
    </source>
</evidence>
<keyword evidence="3" id="KW-0238">DNA-binding</keyword>
<dbReference type="PANTHER" id="PTHR33375">
    <property type="entry name" value="CHROMOSOME-PARTITIONING PROTEIN PARB-RELATED"/>
    <property type="match status" value="1"/>
</dbReference>
<dbReference type="Pfam" id="PF02195">
    <property type="entry name" value="ParB_N"/>
    <property type="match status" value="1"/>
</dbReference>
<evidence type="ECO:0000256" key="1">
    <source>
        <dbReference type="ARBA" id="ARBA00004453"/>
    </source>
</evidence>
<organism evidence="5 6">
    <name type="scientific">Abyssicoccus albus</name>
    <dbReference type="NCBI Taxonomy" id="1817405"/>
    <lineage>
        <taxon>Bacteria</taxon>
        <taxon>Bacillati</taxon>
        <taxon>Bacillota</taxon>
        <taxon>Bacilli</taxon>
        <taxon>Bacillales</taxon>
        <taxon>Abyssicoccaceae</taxon>
    </lineage>
</organism>
<comment type="subcellular location">
    <subcellularLocation>
        <location evidence="1">Cytoplasm</location>
        <location evidence="1">Nucleoid</location>
    </subcellularLocation>
</comment>
<dbReference type="RefSeq" id="WP_123808058.1">
    <property type="nucleotide sequence ID" value="NZ_RKRK01000003.1"/>
</dbReference>
<dbReference type="FunFam" id="3.90.1530.30:FF:000001">
    <property type="entry name" value="Chromosome partitioning protein ParB"/>
    <property type="match status" value="1"/>
</dbReference>
<feature type="domain" description="ParB-like N-terminal" evidence="4">
    <location>
        <begin position="22"/>
        <end position="112"/>
    </location>
</feature>
<dbReference type="SMART" id="SM00470">
    <property type="entry name" value="ParB"/>
    <property type="match status" value="1"/>
</dbReference>
<sequence>MKKPFSKLFNLKQQTNDQEEVTYIAIEKIVPNRYQPRVHFDKTKISELADSIKEHGLLQPIVVRPIEEDMFEIIAGERRFRASKMNRATKVQCIIKNLDDQETAAIALIENIQRENLSAIEEAKAYLSLMSLSQITQKELALSLGKSQSFVANKVRLLKLSTPVIQALNEFKISERHARAMISLSEPLQIQYLNEVITEGLTVKQLEQRINVSHETKNDTIDDEERTQNDKNEITSKDVVSKIERSVQKYEDQGVQIEKSSIEHPEYTEVTYKIYHS</sequence>
<reference evidence="5 6" key="1">
    <citation type="submission" date="2018-11" db="EMBL/GenBank/DDBJ databases">
        <title>Genomic Encyclopedia of Type Strains, Phase IV (KMG-IV): sequencing the most valuable type-strain genomes for metagenomic binning, comparative biology and taxonomic classification.</title>
        <authorList>
            <person name="Goeker M."/>
        </authorList>
    </citation>
    <scope>NUCLEOTIDE SEQUENCE [LARGE SCALE GENOMIC DNA]</scope>
    <source>
        <strain evidence="5 6">DSM 29158</strain>
    </source>
</reference>
<dbReference type="GO" id="GO:0009295">
    <property type="term" value="C:nucleoid"/>
    <property type="evidence" value="ECO:0007669"/>
    <property type="project" value="UniProtKB-SubCell"/>
</dbReference>
<proteinExistence type="inferred from homology"/>
<dbReference type="Pfam" id="PF17762">
    <property type="entry name" value="HTH_ParB"/>
    <property type="match status" value="1"/>
</dbReference>
<dbReference type="EMBL" id="RKRK01000003">
    <property type="protein sequence ID" value="RPF56744.1"/>
    <property type="molecule type" value="Genomic_DNA"/>
</dbReference>